<organism evidence="1 2">
    <name type="scientific">Schistosoma margrebowiei</name>
    <dbReference type="NCBI Taxonomy" id="48269"/>
    <lineage>
        <taxon>Eukaryota</taxon>
        <taxon>Metazoa</taxon>
        <taxon>Spiralia</taxon>
        <taxon>Lophotrochozoa</taxon>
        <taxon>Platyhelminthes</taxon>
        <taxon>Trematoda</taxon>
        <taxon>Digenea</taxon>
        <taxon>Strigeidida</taxon>
        <taxon>Schistosomatoidea</taxon>
        <taxon>Schistosomatidae</taxon>
        <taxon>Schistosoma</taxon>
    </lineage>
</organism>
<evidence type="ECO:0000313" key="1">
    <source>
        <dbReference type="EMBL" id="VDO54814.1"/>
    </source>
</evidence>
<name>A0A3P7X613_9TREM</name>
<dbReference type="EMBL" id="UZAI01000606">
    <property type="protein sequence ID" value="VDO54814.1"/>
    <property type="molecule type" value="Genomic_DNA"/>
</dbReference>
<evidence type="ECO:0000313" key="2">
    <source>
        <dbReference type="Proteomes" id="UP000277204"/>
    </source>
</evidence>
<protein>
    <submittedName>
        <fullName evidence="1">Uncharacterized protein</fullName>
    </submittedName>
</protein>
<keyword evidence="2" id="KW-1185">Reference proteome</keyword>
<sequence length="38" mass="4436">MPNLHRSFLSLCSTFSHEFCFPIFSAYKDLILFTGYDS</sequence>
<proteinExistence type="predicted"/>
<dbReference type="Proteomes" id="UP000277204">
    <property type="component" value="Unassembled WGS sequence"/>
</dbReference>
<accession>A0A3P7X613</accession>
<reference evidence="1 2" key="1">
    <citation type="submission" date="2018-11" db="EMBL/GenBank/DDBJ databases">
        <authorList>
            <consortium name="Pathogen Informatics"/>
        </authorList>
    </citation>
    <scope>NUCLEOTIDE SEQUENCE [LARGE SCALE GENOMIC DNA]</scope>
    <source>
        <strain evidence="1 2">Zambia</strain>
    </source>
</reference>
<gene>
    <name evidence="1" type="ORF">SMRZ_LOCUS2408</name>
</gene>
<dbReference type="AlphaFoldDB" id="A0A3P7X613"/>